<evidence type="ECO:0000313" key="2">
    <source>
        <dbReference type="Proteomes" id="UP001431783"/>
    </source>
</evidence>
<name>A0AAW1TWI6_9CUCU</name>
<dbReference type="AlphaFoldDB" id="A0AAW1TWI6"/>
<comment type="caution">
    <text evidence="1">The sequence shown here is derived from an EMBL/GenBank/DDBJ whole genome shotgun (WGS) entry which is preliminary data.</text>
</comment>
<dbReference type="EMBL" id="JARQZJ010000012">
    <property type="protein sequence ID" value="KAK9872707.1"/>
    <property type="molecule type" value="Genomic_DNA"/>
</dbReference>
<sequence length="71" mass="8261">MDEIQFEMETSKSIKELTDEELEYLAAYLSEISEDGLDIDEDWLEEDPETLNFEGDDVPILNENIFDDIVV</sequence>
<gene>
    <name evidence="1" type="ORF">WA026_018841</name>
</gene>
<keyword evidence="2" id="KW-1185">Reference proteome</keyword>
<protein>
    <submittedName>
        <fullName evidence="1">Uncharacterized protein</fullName>
    </submittedName>
</protein>
<organism evidence="1 2">
    <name type="scientific">Henosepilachna vigintioctopunctata</name>
    <dbReference type="NCBI Taxonomy" id="420089"/>
    <lineage>
        <taxon>Eukaryota</taxon>
        <taxon>Metazoa</taxon>
        <taxon>Ecdysozoa</taxon>
        <taxon>Arthropoda</taxon>
        <taxon>Hexapoda</taxon>
        <taxon>Insecta</taxon>
        <taxon>Pterygota</taxon>
        <taxon>Neoptera</taxon>
        <taxon>Endopterygota</taxon>
        <taxon>Coleoptera</taxon>
        <taxon>Polyphaga</taxon>
        <taxon>Cucujiformia</taxon>
        <taxon>Coccinelloidea</taxon>
        <taxon>Coccinellidae</taxon>
        <taxon>Epilachninae</taxon>
        <taxon>Epilachnini</taxon>
        <taxon>Henosepilachna</taxon>
    </lineage>
</organism>
<evidence type="ECO:0000313" key="1">
    <source>
        <dbReference type="EMBL" id="KAK9872707.1"/>
    </source>
</evidence>
<accession>A0AAW1TWI6</accession>
<reference evidence="1 2" key="1">
    <citation type="submission" date="2023-03" db="EMBL/GenBank/DDBJ databases">
        <title>Genome insight into feeding habits of ladybird beetles.</title>
        <authorList>
            <person name="Li H.-S."/>
            <person name="Huang Y.-H."/>
            <person name="Pang H."/>
        </authorList>
    </citation>
    <scope>NUCLEOTIDE SEQUENCE [LARGE SCALE GENOMIC DNA]</scope>
    <source>
        <strain evidence="1">SYSU_2023b</strain>
        <tissue evidence="1">Whole body</tissue>
    </source>
</reference>
<dbReference type="Proteomes" id="UP001431783">
    <property type="component" value="Unassembled WGS sequence"/>
</dbReference>
<proteinExistence type="predicted"/>